<evidence type="ECO:0000256" key="7">
    <source>
        <dbReference type="SAM" id="MobiDB-lite"/>
    </source>
</evidence>
<proteinExistence type="inferred from homology"/>
<keyword evidence="2" id="KW-0690">Ribosome biogenesis</keyword>
<comment type="subcellular location">
    <subcellularLocation>
        <location evidence="1">Nucleus</location>
        <location evidence="1">Nucleolus</location>
    </subcellularLocation>
</comment>
<feature type="compositionally biased region" description="Acidic residues" evidence="7">
    <location>
        <begin position="140"/>
        <end position="150"/>
    </location>
</feature>
<protein>
    <submittedName>
        <fullName evidence="8 9">Uncharacterized protein</fullName>
    </submittedName>
</protein>
<gene>
    <name evidence="9" type="primary">20199832</name>
    <name evidence="8" type="ORF">HELRODRAFT_162928</name>
</gene>
<evidence type="ECO:0000313" key="10">
    <source>
        <dbReference type="Proteomes" id="UP000015101"/>
    </source>
</evidence>
<reference evidence="10" key="1">
    <citation type="submission" date="2012-12" db="EMBL/GenBank/DDBJ databases">
        <authorList>
            <person name="Hellsten U."/>
            <person name="Grimwood J."/>
            <person name="Chapman J.A."/>
            <person name="Shapiro H."/>
            <person name="Aerts A."/>
            <person name="Otillar R.P."/>
            <person name="Terry A.Y."/>
            <person name="Boore J.L."/>
            <person name="Simakov O."/>
            <person name="Marletaz F."/>
            <person name="Cho S.-J."/>
            <person name="Edsinger-Gonzales E."/>
            <person name="Havlak P."/>
            <person name="Kuo D.-H."/>
            <person name="Larsson T."/>
            <person name="Lv J."/>
            <person name="Arendt D."/>
            <person name="Savage R."/>
            <person name="Osoegawa K."/>
            <person name="de Jong P."/>
            <person name="Lindberg D.R."/>
            <person name="Seaver E.C."/>
            <person name="Weisblat D.A."/>
            <person name="Putnam N.H."/>
            <person name="Grigoriev I.V."/>
            <person name="Rokhsar D.S."/>
        </authorList>
    </citation>
    <scope>NUCLEOTIDE SEQUENCE</scope>
</reference>
<dbReference type="Proteomes" id="UP000015101">
    <property type="component" value="Unassembled WGS sequence"/>
</dbReference>
<evidence type="ECO:0000256" key="2">
    <source>
        <dbReference type="ARBA" id="ARBA00022517"/>
    </source>
</evidence>
<evidence type="ECO:0000256" key="5">
    <source>
        <dbReference type="ARBA" id="ARBA00023274"/>
    </source>
</evidence>
<reference evidence="8 10" key="2">
    <citation type="journal article" date="2013" name="Nature">
        <title>Insights into bilaterian evolution from three spiralian genomes.</title>
        <authorList>
            <person name="Simakov O."/>
            <person name="Marletaz F."/>
            <person name="Cho S.J."/>
            <person name="Edsinger-Gonzales E."/>
            <person name="Havlak P."/>
            <person name="Hellsten U."/>
            <person name="Kuo D.H."/>
            <person name="Larsson T."/>
            <person name="Lv J."/>
            <person name="Arendt D."/>
            <person name="Savage R."/>
            <person name="Osoegawa K."/>
            <person name="de Jong P."/>
            <person name="Grimwood J."/>
            <person name="Chapman J.A."/>
            <person name="Shapiro H."/>
            <person name="Aerts A."/>
            <person name="Otillar R.P."/>
            <person name="Terry A.Y."/>
            <person name="Boore J.L."/>
            <person name="Grigoriev I.V."/>
            <person name="Lindberg D.R."/>
            <person name="Seaver E.C."/>
            <person name="Weisblat D.A."/>
            <person name="Putnam N.H."/>
            <person name="Rokhsar D.S."/>
        </authorList>
    </citation>
    <scope>NUCLEOTIDE SEQUENCE</scope>
</reference>
<dbReference type="AlphaFoldDB" id="T1ETD2"/>
<feature type="compositionally biased region" description="Acidic residues" evidence="7">
    <location>
        <begin position="108"/>
        <end position="117"/>
    </location>
</feature>
<dbReference type="CTD" id="20199832"/>
<sequence length="382" mass="44504">MKMFEKKINEVIGCIEKNVHSLDNFLSVRRDLSKDQLTFCKSLYDVCRAPDGDDNRHEDYLPTLFLDDFDAKHVWQQIELVNKTWPSREKMVMTVVLSKKKRKRMTKEDEDDADNDEGGTIKYDDFYDAPPKPSALDDSANMEDDGDDDLDKINELEEKTTLEKDWQLKGEIGASKRNLNSLLQKVLDFDTATKPAMVITEEVNKTIEEKRLLRLKDNIWDGPKRKIKTKERTFELKKSVLRIFRHHPEKEEKVPVKIEEINSPWLPSLENWMSSAISISLQNQQRNGQKTAKNGVGIFVREPIAQEVLVIKRINLRLMWIKLRLETQKFFQHTQHRQAISMATLEKKQKVLTTYRAVLAMENGMKMTTASLSLLKVTGFLY</sequence>
<dbReference type="InParanoid" id="T1ETD2"/>
<evidence type="ECO:0000313" key="8">
    <source>
        <dbReference type="EMBL" id="ESN99381.1"/>
    </source>
</evidence>
<dbReference type="GO" id="GO:0006364">
    <property type="term" value="P:rRNA processing"/>
    <property type="evidence" value="ECO:0007669"/>
    <property type="project" value="UniProtKB-KW"/>
</dbReference>
<evidence type="ECO:0000256" key="1">
    <source>
        <dbReference type="ARBA" id="ARBA00004604"/>
    </source>
</evidence>
<dbReference type="eggNOG" id="KOG2600">
    <property type="taxonomic scope" value="Eukaryota"/>
</dbReference>
<comment type="similarity">
    <text evidence="6">Belongs to the MPP10 family.</text>
</comment>
<reference evidence="9" key="3">
    <citation type="submission" date="2015-06" db="UniProtKB">
        <authorList>
            <consortium name="EnsemblMetazoa"/>
        </authorList>
    </citation>
    <scope>IDENTIFICATION</scope>
</reference>
<dbReference type="PANTHER" id="PTHR17039">
    <property type="entry name" value="U3 SMALL NUCLEOLAR RIBONUCLEOPROTEIN PROTEIN MPP10"/>
    <property type="match status" value="1"/>
</dbReference>
<dbReference type="GO" id="GO:0005732">
    <property type="term" value="C:sno(s)RNA-containing ribonucleoprotein complex"/>
    <property type="evidence" value="ECO:0007669"/>
    <property type="project" value="InterPro"/>
</dbReference>
<feature type="region of interest" description="Disordered" evidence="7">
    <location>
        <begin position="103"/>
        <end position="150"/>
    </location>
</feature>
<dbReference type="STRING" id="6412.T1ETD2"/>
<dbReference type="GO" id="GO:0032040">
    <property type="term" value="C:small-subunit processome"/>
    <property type="evidence" value="ECO:0000318"/>
    <property type="project" value="GO_Central"/>
</dbReference>
<dbReference type="EMBL" id="KB097143">
    <property type="protein sequence ID" value="ESN99381.1"/>
    <property type="molecule type" value="Genomic_DNA"/>
</dbReference>
<dbReference type="EnsemblMetazoa" id="HelroT162928">
    <property type="protein sequence ID" value="HelroP162928"/>
    <property type="gene ID" value="HelroG162928"/>
</dbReference>
<name>T1ETD2_HELRO</name>
<evidence type="ECO:0000256" key="4">
    <source>
        <dbReference type="ARBA" id="ARBA00023242"/>
    </source>
</evidence>
<dbReference type="RefSeq" id="XP_009023227.1">
    <property type="nucleotide sequence ID" value="XM_009024979.1"/>
</dbReference>
<keyword evidence="5" id="KW-0687">Ribonucleoprotein</keyword>
<keyword evidence="3" id="KW-0698">rRNA processing</keyword>
<organism evidence="9 10">
    <name type="scientific">Helobdella robusta</name>
    <name type="common">Californian leech</name>
    <dbReference type="NCBI Taxonomy" id="6412"/>
    <lineage>
        <taxon>Eukaryota</taxon>
        <taxon>Metazoa</taxon>
        <taxon>Spiralia</taxon>
        <taxon>Lophotrochozoa</taxon>
        <taxon>Annelida</taxon>
        <taxon>Clitellata</taxon>
        <taxon>Hirudinea</taxon>
        <taxon>Rhynchobdellida</taxon>
        <taxon>Glossiphoniidae</taxon>
        <taxon>Helobdella</taxon>
    </lineage>
</organism>
<evidence type="ECO:0000313" key="9">
    <source>
        <dbReference type="EnsemblMetazoa" id="HelroP162928"/>
    </source>
</evidence>
<dbReference type="OrthoDB" id="6242194at2759"/>
<dbReference type="GO" id="GO:0034457">
    <property type="term" value="C:Mpp10 complex"/>
    <property type="evidence" value="ECO:0000318"/>
    <property type="project" value="GO_Central"/>
</dbReference>
<dbReference type="PANTHER" id="PTHR17039:SF0">
    <property type="entry name" value="U3 SMALL NUCLEOLAR RIBONUCLEOPROTEIN PROTEIN MPP10"/>
    <property type="match status" value="1"/>
</dbReference>
<evidence type="ECO:0000256" key="6">
    <source>
        <dbReference type="ARBA" id="ARBA00029455"/>
    </source>
</evidence>
<keyword evidence="10" id="KW-1185">Reference proteome</keyword>
<accession>T1ETD2</accession>
<dbReference type="EMBL" id="AMQM01001227">
    <property type="status" value="NOT_ANNOTATED_CDS"/>
    <property type="molecule type" value="Genomic_DNA"/>
</dbReference>
<dbReference type="Pfam" id="PF04006">
    <property type="entry name" value="Mpp10"/>
    <property type="match status" value="2"/>
</dbReference>
<keyword evidence="4" id="KW-0539">Nucleus</keyword>
<dbReference type="HOGENOM" id="CLU_724197_0_0_1"/>
<dbReference type="GeneID" id="20199832"/>
<dbReference type="KEGG" id="hro:HELRODRAFT_162928"/>
<evidence type="ECO:0000256" key="3">
    <source>
        <dbReference type="ARBA" id="ARBA00022552"/>
    </source>
</evidence>
<dbReference type="InterPro" id="IPR012173">
    <property type="entry name" value="Mpp10"/>
</dbReference>